<evidence type="ECO:0000313" key="1">
    <source>
        <dbReference type="EMBL" id="NLS10748.1"/>
    </source>
</evidence>
<dbReference type="Proteomes" id="UP000523139">
    <property type="component" value="Unassembled WGS sequence"/>
</dbReference>
<gene>
    <name evidence="1" type="ORF">HGQ17_12245</name>
</gene>
<keyword evidence="2" id="KW-1185">Reference proteome</keyword>
<dbReference type="Pfam" id="PF08908">
    <property type="entry name" value="MesX"/>
    <property type="match status" value="1"/>
</dbReference>
<organism evidence="1 2">
    <name type="scientific">Nesterenkonia sedimenti</name>
    <dbReference type="NCBI Taxonomy" id="1463632"/>
    <lineage>
        <taxon>Bacteria</taxon>
        <taxon>Bacillati</taxon>
        <taxon>Actinomycetota</taxon>
        <taxon>Actinomycetes</taxon>
        <taxon>Micrococcales</taxon>
        <taxon>Micrococcaceae</taxon>
        <taxon>Nesterenkonia</taxon>
    </lineage>
</organism>
<dbReference type="InterPro" id="IPR015004">
    <property type="entry name" value="MesX"/>
</dbReference>
<name>A0A7X8YEE7_9MICC</name>
<reference evidence="1 2" key="1">
    <citation type="submission" date="2020-04" db="EMBL/GenBank/DDBJ databases">
        <title>Nesterenkonia sp. nov., isolated from marine sediment.</title>
        <authorList>
            <person name="Zhang G."/>
        </authorList>
    </citation>
    <scope>NUCLEOTIDE SEQUENCE [LARGE SCALE GENOMIC DNA]</scope>
    <source>
        <strain evidence="1 2">MY13</strain>
    </source>
</reference>
<accession>A0A7X8YEE7</accession>
<dbReference type="EMBL" id="JABAHY010000014">
    <property type="protein sequence ID" value="NLS10748.1"/>
    <property type="molecule type" value="Genomic_DNA"/>
</dbReference>
<comment type="caution">
    <text evidence="1">The sequence shown here is derived from an EMBL/GenBank/DDBJ whole genome shotgun (WGS) entry which is preliminary data.</text>
</comment>
<dbReference type="AlphaFoldDB" id="A0A7X8YEE7"/>
<proteinExistence type="predicted"/>
<protein>
    <submittedName>
        <fullName evidence="1">DUF1852 domain-containing protein</fullName>
    </submittedName>
</protein>
<evidence type="ECO:0000313" key="2">
    <source>
        <dbReference type="Proteomes" id="UP000523139"/>
    </source>
</evidence>
<sequence>MIGVTFSIEKTRFDETYQPLEGTRLTTNFANLARGENRQQNLRRALRMIDDRCNELASQDNENGNRYGVDLDIVSVNLELEESQGTASFPVIEMLQTTIVDRRLNQRFEGIVGNNFSSYVRDFDFSVLLPQYAKSDSGLPEDFGELHGNIFKGFLSSQAYTEQFSKPPVICISVSTSRTYQRTGYQHRVLGVEYQQDEFSLTDRYFAKMGMRVRYFMPPNSAAPLAFYFLGDLVEDYTDLKLIATISTMETFQRIYRPEIYNANTPAGESYQPTLKHADYAATGIVYDREERSRLGAEQGKFAQENLITPHRNTLEQWSARYSDYHHQLQGITS</sequence>